<evidence type="ECO:0000256" key="1">
    <source>
        <dbReference type="ARBA" id="ARBA00001974"/>
    </source>
</evidence>
<reference evidence="23" key="1">
    <citation type="submission" date="2022-01" db="EMBL/GenBank/DDBJ databases">
        <authorList>
            <person name="King R."/>
        </authorList>
    </citation>
    <scope>NUCLEOTIDE SEQUENCE</scope>
</reference>
<feature type="binding site" evidence="20">
    <location>
        <position position="128"/>
    </location>
    <ligand>
        <name>[2Fe-2S] cluster</name>
        <dbReference type="ChEBI" id="CHEBI:190135"/>
        <label>2</label>
    </ligand>
</feature>
<dbReference type="PROSITE" id="PS01179">
    <property type="entry name" value="PID"/>
    <property type="match status" value="1"/>
</dbReference>
<dbReference type="InterPro" id="IPR002888">
    <property type="entry name" value="2Fe-2S-bd"/>
</dbReference>
<dbReference type="Pfam" id="PF03450">
    <property type="entry name" value="CO_deh_flav_C"/>
    <property type="match status" value="1"/>
</dbReference>
<dbReference type="Pfam" id="PF00941">
    <property type="entry name" value="FAD_binding_5"/>
    <property type="match status" value="1"/>
</dbReference>
<dbReference type="PROSITE" id="PS51387">
    <property type="entry name" value="FAD_PCMH"/>
    <property type="match status" value="1"/>
</dbReference>
<keyword evidence="6" id="KW-0285">Flavoprotein</keyword>
<dbReference type="SMART" id="SM01092">
    <property type="entry name" value="CO_deh_flav_C"/>
    <property type="match status" value="1"/>
</dbReference>
<feature type="domain" description="PID" evidence="21">
    <location>
        <begin position="397"/>
        <end position="432"/>
    </location>
</feature>
<dbReference type="PANTHER" id="PTHR11908">
    <property type="entry name" value="XANTHINE DEHYDROGENASE"/>
    <property type="match status" value="1"/>
</dbReference>
<dbReference type="FunFam" id="3.30.365.10:FF:000008">
    <property type="entry name" value="Aldehyde oxidase1"/>
    <property type="match status" value="1"/>
</dbReference>
<dbReference type="SUPFAM" id="SSF47741">
    <property type="entry name" value="CO dehydrogenase ISP C-domain like"/>
    <property type="match status" value="1"/>
</dbReference>
<dbReference type="Gene3D" id="3.30.390.50">
    <property type="entry name" value="CO dehydrogenase flavoprotein, C-terminal domain"/>
    <property type="match status" value="1"/>
</dbReference>
<dbReference type="GO" id="GO:0050302">
    <property type="term" value="F:indole-3-acetaldehyde oxidase activity"/>
    <property type="evidence" value="ECO:0007669"/>
    <property type="project" value="UniProtKB-EC"/>
</dbReference>
<evidence type="ECO:0000256" key="8">
    <source>
        <dbReference type="ARBA" id="ARBA00022723"/>
    </source>
</evidence>
<dbReference type="AlphaFoldDB" id="A0A9N9TT27"/>
<dbReference type="InterPro" id="IPR036856">
    <property type="entry name" value="Ald_Oxase/Xan_DH_a/b_sf"/>
</dbReference>
<dbReference type="Pfam" id="PF01315">
    <property type="entry name" value="Ald_Xan_dh_C"/>
    <property type="match status" value="1"/>
</dbReference>
<dbReference type="SUPFAM" id="SSF56176">
    <property type="entry name" value="FAD-binding/transporter-associated domain-like"/>
    <property type="match status" value="1"/>
</dbReference>
<evidence type="ECO:0000256" key="9">
    <source>
        <dbReference type="ARBA" id="ARBA00022827"/>
    </source>
</evidence>
<comment type="catalytic activity">
    <reaction evidence="16">
        <text>indole-3-acetaldehyde + O2 + H2O = (indol-3-yl)acetate + H2O2 + H(+)</text>
        <dbReference type="Rhea" id="RHEA:16277"/>
        <dbReference type="ChEBI" id="CHEBI:15377"/>
        <dbReference type="ChEBI" id="CHEBI:15378"/>
        <dbReference type="ChEBI" id="CHEBI:15379"/>
        <dbReference type="ChEBI" id="CHEBI:16240"/>
        <dbReference type="ChEBI" id="CHEBI:18086"/>
        <dbReference type="ChEBI" id="CHEBI:30854"/>
        <dbReference type="EC" id="1.2.3.7"/>
    </reaction>
</comment>
<comment type="cofactor">
    <cofactor evidence="15">
        <name>[2Fe-2S] cluster</name>
        <dbReference type="ChEBI" id="CHEBI:190135"/>
    </cofactor>
</comment>
<comment type="cofactor">
    <cofactor evidence="20">
        <name>Mo-molybdopterin</name>
        <dbReference type="ChEBI" id="CHEBI:71302"/>
    </cofactor>
    <text evidence="20">Binds 1 Mo-molybdopterin (Mo-MPT) cofactor per subunit.</text>
</comment>
<feature type="binding site" evidence="20">
    <location>
        <position position="1047"/>
    </location>
    <ligand>
        <name>Mo-molybdopterin</name>
        <dbReference type="ChEBI" id="CHEBI:71302"/>
    </ligand>
    <ligandPart>
        <name>Mo</name>
        <dbReference type="ChEBI" id="CHEBI:28685"/>
    </ligandPart>
</feature>
<dbReference type="PANTHER" id="PTHR11908:SF132">
    <property type="entry name" value="ALDEHYDE OXIDASE 1-RELATED"/>
    <property type="match status" value="1"/>
</dbReference>
<keyword evidence="7 20" id="KW-0001">2Fe-2S</keyword>
<comment type="cofactor">
    <cofactor evidence="20">
        <name>[2Fe-2S] cluster</name>
        <dbReference type="ChEBI" id="CHEBI:190135"/>
    </cofactor>
    <text evidence="20">Binds 2 [2Fe-2S] clusters.</text>
</comment>
<evidence type="ECO:0000256" key="10">
    <source>
        <dbReference type="ARBA" id="ARBA00023002"/>
    </source>
</evidence>
<evidence type="ECO:0000256" key="19">
    <source>
        <dbReference type="PIRSR" id="PIRSR000127-2"/>
    </source>
</evidence>
<evidence type="ECO:0000259" key="22">
    <source>
        <dbReference type="PROSITE" id="PS51387"/>
    </source>
</evidence>
<feature type="binding site" evidence="19">
    <location>
        <position position="410"/>
    </location>
    <ligand>
        <name>FAD</name>
        <dbReference type="ChEBI" id="CHEBI:57692"/>
    </ligand>
</feature>
<keyword evidence="11 20" id="KW-0408">Iron</keyword>
<feature type="binding site" evidence="20">
    <location>
        <position position="750"/>
    </location>
    <ligand>
        <name>Mo-molybdopterin</name>
        <dbReference type="ChEBI" id="CHEBI:71302"/>
    </ligand>
    <ligandPart>
        <name>Mo</name>
        <dbReference type="ChEBI" id="CHEBI:28685"/>
    </ligandPart>
</feature>
<evidence type="ECO:0000256" key="13">
    <source>
        <dbReference type="ARBA" id="ARBA00023027"/>
    </source>
</evidence>
<accession>A0A9N9TT27</accession>
<dbReference type="InterPro" id="IPR046867">
    <property type="entry name" value="AldOxase/xan_DH_MoCoBD2"/>
</dbReference>
<feature type="binding site" evidence="20">
    <location>
        <position position="894"/>
    </location>
    <ligand>
        <name>Mo-molybdopterin</name>
        <dbReference type="ChEBI" id="CHEBI:71302"/>
    </ligand>
    <ligandPart>
        <name>Mo</name>
        <dbReference type="ChEBI" id="CHEBI:28685"/>
    </ligandPart>
</feature>
<dbReference type="SMART" id="SM01008">
    <property type="entry name" value="Ald_Xan_dh_C"/>
    <property type="match status" value="1"/>
</dbReference>
<sequence length="1276" mass="141628">MSTNSMSFNNHLNMSSQGNFHIIVNGKYHEVEPCNLSRSTTLNGFLREHLHLTGTKRMCLEGGCGTCVVSVKRKHNATGKNEIFAVNSCLIPIFSAHGWEISTIEGLGSWDNPHELQSTINKFYGTQCGYCTPGMIMNMFALKTSKGDDLTMAEVENSFGGNICRCTGYRPILAAFKSLCNNKSVDIEDLPSCPMKNNTNGNCNSKTTSPFFYDVSGISWIKVENVSDLLKILKTSNAIQNNNTCSSICIVAGNTAQGVYKSKTAFKMYVDIQDVAELQNHLILKNGLVIGANMTLTKTIVLFNELSEKRPKLKYLKKIANHIDLVANLPVRNVGTLAGNIMIKHKHKDFPSDIFLLLETINALLQIVDVNEKEVLITPMEFLKTDMENKIIKKIIFPFLTDCHFFDSFKVMRRAQNVHATINAAFLLKLTEGNIIEEANIVYGCLGSKIHACETESFLLGKNAFDNHVLQGAFASLHNELSPEFNLMRPKPEFLKKCAISLFYKFILSIAPEELISPKMMSGREKLHRPVSKGSQTYESVKEMYPLTYPKLKQEGLHQSTGEAEYISDMPDLPQQLHAAFVLAKCAPLSKITHVHKEKALKLEGVVAYLDETDIPGRNVSVPKELMFFPQSPADVELFCSGVVRYHGQPIGVVVATSRERAEEAADLIEVLYEPGDEEFFLETQEVLKHSKLDRIQQCGIIEATNKGNNVAKIINGTYDMGGQYHFYMETQVCNAVYKENGLDIWASTQWIDLCQNAAAVALNIPANMINVSVRRVGGSFGGKVNNNAIVSTATALAAYKLKKPVKMWLPIESNFALVGKRNAVHSDYEIAVDDEGRIQYLNNACYINHGENGNEDVIPLTLSIFHDCSYKNDVVSINVKTVTTDAHSTSYVRSPGSIEGLGMLENIIEHTASIINMDPLEFRLKNMTVEDPKVLGYMHEFLEWADIKNRKQEIKLFNEKNIWRKKGISVIPMIYSFELFLNYGVTVSIFHFDGSVAVSHGGVEIGQGVNTKAIQTCAYKLGIPMDKISVKPSNNVTSANSKMTAASMTSEGICWGVCNACDILLDRMKPIKEKLDNPSWETLVRESHKNLVNLVANSMYSPLAPGLEGYKVYAACAAEVELDVLTGLHQVSRVDILEDTGYSMNPEVDIGQIEGAFIMGLGYYVTEKLITGDNGEILTNRTWNYQPPGAKDIPIDFRIKLPGNNPNPVGVLKSKAVGEPAICLAITIPLAIRNAASSVRKFFDPSSSPWYSIDGPSDVENTFINCLHDYKKYSL</sequence>
<keyword evidence="13" id="KW-0520">NAD</keyword>
<comment type="similarity">
    <text evidence="3">Belongs to the xanthine dehydrogenase family.</text>
</comment>
<organism evidence="23 24">
    <name type="scientific">Phyllotreta striolata</name>
    <name type="common">Striped flea beetle</name>
    <name type="synonym">Crioceris striolata</name>
    <dbReference type="NCBI Taxonomy" id="444603"/>
    <lineage>
        <taxon>Eukaryota</taxon>
        <taxon>Metazoa</taxon>
        <taxon>Ecdysozoa</taxon>
        <taxon>Arthropoda</taxon>
        <taxon>Hexapoda</taxon>
        <taxon>Insecta</taxon>
        <taxon>Pterygota</taxon>
        <taxon>Neoptera</taxon>
        <taxon>Endopterygota</taxon>
        <taxon>Coleoptera</taxon>
        <taxon>Polyphaga</taxon>
        <taxon>Cucujiformia</taxon>
        <taxon>Chrysomeloidea</taxon>
        <taxon>Chrysomelidae</taxon>
        <taxon>Galerucinae</taxon>
        <taxon>Alticini</taxon>
        <taxon>Phyllotreta</taxon>
    </lineage>
</organism>
<dbReference type="InterPro" id="IPR001041">
    <property type="entry name" value="2Fe-2S_ferredoxin-type"/>
</dbReference>
<dbReference type="InterPro" id="IPR016166">
    <property type="entry name" value="FAD-bd_PCMH"/>
</dbReference>
<evidence type="ECO:0000256" key="3">
    <source>
        <dbReference type="ARBA" id="ARBA00006849"/>
    </source>
</evidence>
<dbReference type="InterPro" id="IPR008274">
    <property type="entry name" value="AldOxase/xan_DH_MoCoBD1"/>
</dbReference>
<dbReference type="InterPro" id="IPR037165">
    <property type="entry name" value="AldOxase/xan_DH_Mopterin-bd_sf"/>
</dbReference>
<dbReference type="EMBL" id="OU900099">
    <property type="protein sequence ID" value="CAG9862868.1"/>
    <property type="molecule type" value="Genomic_DNA"/>
</dbReference>
<dbReference type="InterPro" id="IPR016169">
    <property type="entry name" value="FAD-bd_PCMH_sub2"/>
</dbReference>
<dbReference type="InterPro" id="IPR006020">
    <property type="entry name" value="PTB/PI_dom"/>
</dbReference>
<keyword evidence="8 20" id="KW-0479">Metal-binding</keyword>
<dbReference type="Gene3D" id="3.90.1170.50">
    <property type="entry name" value="Aldehyde oxidase/xanthine dehydrogenase, a/b hammerhead"/>
    <property type="match status" value="1"/>
</dbReference>
<evidence type="ECO:0000256" key="11">
    <source>
        <dbReference type="ARBA" id="ARBA00023004"/>
    </source>
</evidence>
<dbReference type="GO" id="GO:0005506">
    <property type="term" value="F:iron ion binding"/>
    <property type="evidence" value="ECO:0007669"/>
    <property type="project" value="InterPro"/>
</dbReference>
<feature type="domain" description="FAD-binding PCMH-type" evidence="22">
    <location>
        <begin position="213"/>
        <end position="402"/>
    </location>
</feature>
<feature type="active site" description="Proton acceptor" evidence="18">
    <location>
        <position position="1220"/>
    </location>
</feature>
<dbReference type="FunFam" id="3.10.20.30:FF:000012">
    <property type="entry name" value="Xanthine dehydrogenase/oxidase"/>
    <property type="match status" value="1"/>
</dbReference>
<keyword evidence="5 20" id="KW-0500">Molybdenum</keyword>
<dbReference type="Pfam" id="PF01799">
    <property type="entry name" value="Fer2_2"/>
    <property type="match status" value="1"/>
</dbReference>
<dbReference type="InterPro" id="IPR036318">
    <property type="entry name" value="FAD-bd_PCMH-like_sf"/>
</dbReference>
<evidence type="ECO:0000256" key="12">
    <source>
        <dbReference type="ARBA" id="ARBA00023014"/>
    </source>
</evidence>
<dbReference type="OrthoDB" id="8300278at2759"/>
<feature type="binding site" evidence="19">
    <location>
        <position position="349"/>
    </location>
    <ligand>
        <name>FAD</name>
        <dbReference type="ChEBI" id="CHEBI:57692"/>
    </ligand>
</feature>
<keyword evidence="10" id="KW-0560">Oxidoreductase</keyword>
<dbReference type="Gene3D" id="1.10.150.120">
    <property type="entry name" value="[2Fe-2S]-binding domain"/>
    <property type="match status" value="1"/>
</dbReference>
<comment type="cofactor">
    <cofactor evidence="1 19">
        <name>FAD</name>
        <dbReference type="ChEBI" id="CHEBI:57692"/>
    </cofactor>
</comment>
<dbReference type="SUPFAM" id="SSF54665">
    <property type="entry name" value="CO dehydrogenase molybdoprotein N-domain-like"/>
    <property type="match status" value="1"/>
</dbReference>
<dbReference type="InterPro" id="IPR016208">
    <property type="entry name" value="Ald_Oxase/xanthine_DH-like"/>
</dbReference>
<keyword evidence="24" id="KW-1185">Reference proteome</keyword>
<evidence type="ECO:0000256" key="4">
    <source>
        <dbReference type="ARBA" id="ARBA00011738"/>
    </source>
</evidence>
<evidence type="ECO:0000313" key="24">
    <source>
        <dbReference type="Proteomes" id="UP001153712"/>
    </source>
</evidence>
<evidence type="ECO:0000256" key="5">
    <source>
        <dbReference type="ARBA" id="ARBA00022505"/>
    </source>
</evidence>
<comment type="subcellular location">
    <subcellularLocation>
        <location evidence="2">Peroxisome</location>
    </subcellularLocation>
</comment>
<dbReference type="Gene3D" id="3.10.20.30">
    <property type="match status" value="1"/>
</dbReference>
<dbReference type="PIRSF" id="PIRSF000127">
    <property type="entry name" value="Xanthine_DH"/>
    <property type="match status" value="1"/>
</dbReference>
<feature type="binding site" evidence="20">
    <location>
        <position position="164"/>
    </location>
    <ligand>
        <name>[2Fe-2S] cluster</name>
        <dbReference type="ChEBI" id="CHEBI:190135"/>
        <label>2</label>
    </ligand>
</feature>
<keyword evidence="9 19" id="KW-0274">FAD</keyword>
<evidence type="ECO:0000256" key="18">
    <source>
        <dbReference type="PIRSR" id="PIRSR000127-1"/>
    </source>
</evidence>
<evidence type="ECO:0000256" key="6">
    <source>
        <dbReference type="ARBA" id="ARBA00022630"/>
    </source>
</evidence>
<name>A0A9N9TT27_PHYSR</name>
<dbReference type="InterPro" id="IPR005107">
    <property type="entry name" value="CO_DH_flav_C"/>
</dbReference>
<dbReference type="Proteomes" id="UP001153712">
    <property type="component" value="Chromosome 6"/>
</dbReference>
<comment type="subunit">
    <text evidence="4">Homodimer.</text>
</comment>
<dbReference type="InterPro" id="IPR000674">
    <property type="entry name" value="Ald_Oxase/Xan_DH_a/b"/>
</dbReference>
<dbReference type="GO" id="GO:0005777">
    <property type="term" value="C:peroxisome"/>
    <property type="evidence" value="ECO:0007669"/>
    <property type="project" value="UniProtKB-SubCell"/>
</dbReference>
<dbReference type="SUPFAM" id="SSF55447">
    <property type="entry name" value="CO dehydrogenase flavoprotein C-terminal domain-like"/>
    <property type="match status" value="1"/>
</dbReference>
<feature type="binding site" evidence="20">
    <location>
        <position position="89"/>
    </location>
    <ligand>
        <name>[2Fe-2S] cluster</name>
        <dbReference type="ChEBI" id="CHEBI:190135"/>
        <label>1</label>
    </ligand>
</feature>
<feature type="binding site" evidence="20">
    <location>
        <position position="131"/>
    </location>
    <ligand>
        <name>[2Fe-2S] cluster</name>
        <dbReference type="ChEBI" id="CHEBI:190135"/>
        <label>2</label>
    </ligand>
</feature>
<dbReference type="InterPro" id="IPR036010">
    <property type="entry name" value="2Fe-2S_ferredoxin-like_sf"/>
</dbReference>
<evidence type="ECO:0000313" key="23">
    <source>
        <dbReference type="EMBL" id="CAG9862868.1"/>
    </source>
</evidence>
<evidence type="ECO:0000256" key="7">
    <source>
        <dbReference type="ARBA" id="ARBA00022714"/>
    </source>
</evidence>
<dbReference type="SUPFAM" id="SSF54292">
    <property type="entry name" value="2Fe-2S ferredoxin-like"/>
    <property type="match status" value="1"/>
</dbReference>
<dbReference type="FunFam" id="3.30.465.10:FF:000013">
    <property type="entry name" value="Aldehyde oxidase"/>
    <property type="match status" value="1"/>
</dbReference>
<evidence type="ECO:0000256" key="17">
    <source>
        <dbReference type="ARBA" id="ARBA00072265"/>
    </source>
</evidence>
<dbReference type="Pfam" id="PF02738">
    <property type="entry name" value="MoCoBD_1"/>
    <property type="match status" value="1"/>
</dbReference>
<dbReference type="FunFam" id="3.30.365.10:FF:000001">
    <property type="entry name" value="Xanthine dehydrogenase oxidase"/>
    <property type="match status" value="1"/>
</dbReference>
<proteinExistence type="inferred from homology"/>
<dbReference type="Gene3D" id="3.30.465.10">
    <property type="match status" value="1"/>
</dbReference>
<feature type="binding site" evidence="20">
    <location>
        <position position="781"/>
    </location>
    <ligand>
        <name>Mo-molybdopterin</name>
        <dbReference type="ChEBI" id="CHEBI:71302"/>
    </ligand>
    <ligandPart>
        <name>Mo</name>
        <dbReference type="ChEBI" id="CHEBI:28685"/>
    </ligandPart>
</feature>
<dbReference type="Pfam" id="PF20256">
    <property type="entry name" value="MoCoBD_2"/>
    <property type="match status" value="1"/>
</dbReference>
<dbReference type="SUPFAM" id="SSF56003">
    <property type="entry name" value="Molybdenum cofactor-binding domain"/>
    <property type="match status" value="1"/>
</dbReference>
<keyword evidence="14" id="KW-0576">Peroxisome</keyword>
<evidence type="ECO:0000256" key="14">
    <source>
        <dbReference type="ARBA" id="ARBA00023140"/>
    </source>
</evidence>
<dbReference type="InterPro" id="IPR006058">
    <property type="entry name" value="2Fe2S_fd_BS"/>
</dbReference>
<protein>
    <recommendedName>
        <fullName evidence="17">Indole-3-acetaldehyde oxidase</fullName>
    </recommendedName>
</protein>
<feature type="binding site" evidence="20">
    <location>
        <position position="59"/>
    </location>
    <ligand>
        <name>[2Fe-2S] cluster</name>
        <dbReference type="ChEBI" id="CHEBI:190135"/>
        <label>1</label>
    </ligand>
</feature>
<evidence type="ECO:0000256" key="2">
    <source>
        <dbReference type="ARBA" id="ARBA00004275"/>
    </source>
</evidence>
<keyword evidence="12 20" id="KW-0411">Iron-sulfur</keyword>
<evidence type="ECO:0000256" key="16">
    <source>
        <dbReference type="ARBA" id="ARBA00052415"/>
    </source>
</evidence>
<dbReference type="InterPro" id="IPR002346">
    <property type="entry name" value="Mopterin_DH_FAD-bd"/>
</dbReference>
<dbReference type="GO" id="GO:0071949">
    <property type="term" value="F:FAD binding"/>
    <property type="evidence" value="ECO:0007669"/>
    <property type="project" value="InterPro"/>
</dbReference>
<dbReference type="FunFam" id="3.30.390.50:FF:000003">
    <property type="entry name" value="Aldehyde oxidase1"/>
    <property type="match status" value="1"/>
</dbReference>
<dbReference type="GO" id="GO:0051537">
    <property type="term" value="F:2 iron, 2 sulfur cluster binding"/>
    <property type="evidence" value="ECO:0007669"/>
    <property type="project" value="UniProtKB-KW"/>
</dbReference>
<feature type="binding site" evidence="20">
    <location>
        <position position="166"/>
    </location>
    <ligand>
        <name>[2Fe-2S] cluster</name>
        <dbReference type="ChEBI" id="CHEBI:190135"/>
        <label>2</label>
    </ligand>
</feature>
<evidence type="ECO:0000256" key="20">
    <source>
        <dbReference type="PIRSR" id="PIRSR000127-3"/>
    </source>
</evidence>
<dbReference type="InterPro" id="IPR036683">
    <property type="entry name" value="CO_DH_flav_C_dom_sf"/>
</dbReference>
<feature type="binding site" evidence="20">
    <location>
        <position position="64"/>
    </location>
    <ligand>
        <name>[2Fe-2S] cluster</name>
        <dbReference type="ChEBI" id="CHEBI:190135"/>
        <label>1</label>
    </ligand>
</feature>
<dbReference type="InterPro" id="IPR012675">
    <property type="entry name" value="Beta-grasp_dom_sf"/>
</dbReference>
<dbReference type="Pfam" id="PF00111">
    <property type="entry name" value="Fer2"/>
    <property type="match status" value="1"/>
</dbReference>
<evidence type="ECO:0000259" key="21">
    <source>
        <dbReference type="PROSITE" id="PS01179"/>
    </source>
</evidence>
<dbReference type="PROSITE" id="PS00197">
    <property type="entry name" value="2FE2S_FER_1"/>
    <property type="match status" value="1"/>
</dbReference>
<gene>
    <name evidence="23" type="ORF">PHYEVI_LOCUS9172</name>
</gene>
<evidence type="ECO:0000256" key="15">
    <source>
        <dbReference type="ARBA" id="ARBA00034078"/>
    </source>
</evidence>
<dbReference type="InterPro" id="IPR036884">
    <property type="entry name" value="2Fe-2S-bd_dom_sf"/>
</dbReference>
<dbReference type="Gene3D" id="3.30.365.10">
    <property type="entry name" value="Aldehyde oxidase/xanthine dehydrogenase, molybdopterin binding domain"/>
    <property type="match status" value="4"/>
</dbReference>
<feature type="binding site" evidence="20">
    <location>
        <position position="67"/>
    </location>
    <ligand>
        <name>[2Fe-2S] cluster</name>
        <dbReference type="ChEBI" id="CHEBI:190135"/>
        <label>1</label>
    </ligand>
</feature>